<dbReference type="GO" id="GO:0005886">
    <property type="term" value="C:plasma membrane"/>
    <property type="evidence" value="ECO:0007669"/>
    <property type="project" value="UniProtKB-SubCell"/>
</dbReference>
<dbReference type="GO" id="GO:0051119">
    <property type="term" value="F:sugar transmembrane transporter activity"/>
    <property type="evidence" value="ECO:0007669"/>
    <property type="project" value="InterPro"/>
</dbReference>
<dbReference type="PANTHER" id="PTHR10791:SF134">
    <property type="entry name" value="BIDIRECTIONAL SUGAR TRANSPORTER SWEET9"/>
    <property type="match status" value="1"/>
</dbReference>
<dbReference type="InterPro" id="IPR004316">
    <property type="entry name" value="SWEET_rpt"/>
</dbReference>
<evidence type="ECO:0000313" key="10">
    <source>
        <dbReference type="Proteomes" id="UP001652600"/>
    </source>
</evidence>
<comment type="similarity">
    <text evidence="2 9">Belongs to the SWEET sugar transporter family.</text>
</comment>
<protein>
    <recommendedName>
        <fullName evidence="9">Bidirectional sugar transporter SWEET</fullName>
    </recommendedName>
</protein>
<feature type="transmembrane region" description="Helical" evidence="9">
    <location>
        <begin position="192"/>
        <end position="213"/>
    </location>
</feature>
<organism evidence="10 11">
    <name type="scientific">Cucumis melo</name>
    <name type="common">Muskmelon</name>
    <dbReference type="NCBI Taxonomy" id="3656"/>
    <lineage>
        <taxon>Eukaryota</taxon>
        <taxon>Viridiplantae</taxon>
        <taxon>Streptophyta</taxon>
        <taxon>Embryophyta</taxon>
        <taxon>Tracheophyta</taxon>
        <taxon>Spermatophyta</taxon>
        <taxon>Magnoliopsida</taxon>
        <taxon>eudicotyledons</taxon>
        <taxon>Gunneridae</taxon>
        <taxon>Pentapetalae</taxon>
        <taxon>rosids</taxon>
        <taxon>fabids</taxon>
        <taxon>Cucurbitales</taxon>
        <taxon>Cucurbitaceae</taxon>
        <taxon>Benincaseae</taxon>
        <taxon>Cucumis</taxon>
    </lineage>
</organism>
<dbReference type="AlphaFoldDB" id="A0A1S3B3U3"/>
<dbReference type="Pfam" id="PF03083">
    <property type="entry name" value="MtN3_slv"/>
    <property type="match status" value="2"/>
</dbReference>
<keyword evidence="3 9" id="KW-0813">Transport</keyword>
<comment type="function">
    <text evidence="9">Mediates both low-affinity uptake and efflux of sugar across the membrane.</text>
</comment>
<feature type="transmembrane region" description="Helical" evidence="9">
    <location>
        <begin position="133"/>
        <end position="152"/>
    </location>
</feature>
<feature type="transmembrane region" description="Helical" evidence="9">
    <location>
        <begin position="70"/>
        <end position="93"/>
    </location>
</feature>
<dbReference type="SMR" id="A0A1S3B3U3"/>
<feature type="transmembrane region" description="Helical" evidence="9">
    <location>
        <begin position="164"/>
        <end position="186"/>
    </location>
</feature>
<evidence type="ECO:0000256" key="4">
    <source>
        <dbReference type="ARBA" id="ARBA00022597"/>
    </source>
</evidence>
<dbReference type="InterPro" id="IPR047664">
    <property type="entry name" value="SWEET"/>
</dbReference>
<evidence type="ECO:0000256" key="8">
    <source>
        <dbReference type="ARBA" id="ARBA00023136"/>
    </source>
</evidence>
<keyword evidence="4 9" id="KW-0762">Sugar transport</keyword>
<feature type="transmembrane region" description="Helical" evidence="9">
    <location>
        <begin position="105"/>
        <end position="127"/>
    </location>
</feature>
<dbReference type="PANTHER" id="PTHR10791">
    <property type="entry name" value="RAG1-ACTIVATING PROTEIN 1"/>
    <property type="match status" value="1"/>
</dbReference>
<proteinExistence type="inferred from homology"/>
<sequence length="262" mass="30073">MNGLSAHQLQFIFGLLGNIISFLVFLAPMPTFWTIYKKKTSEGFQSIPYVVALMSAMLLLYYATLKTDAYLLISINSFGCVIEVIYIALYLFYAPKKQKIFTLKLFIIFNLGCSGVMVGGTMVFLHGMKRTNAVGWICAAFNLSVFASPLSIMKRVIRTKSVEYMPFSLSFFLTLSATMWFFYGFFIKDLFIALPNVVGFLLGMVQMIMYMIYKDRKGKVEEKLEEGAKFWEEDDQNLSIVKTQRETKEINMAETNHYTIHE</sequence>
<evidence type="ECO:0000256" key="2">
    <source>
        <dbReference type="ARBA" id="ARBA00007809"/>
    </source>
</evidence>
<keyword evidence="7 9" id="KW-1133">Transmembrane helix</keyword>
<accession>A0A1S3B3U3</accession>
<dbReference type="Proteomes" id="UP001652600">
    <property type="component" value="Chromosome 5"/>
</dbReference>
<keyword evidence="6" id="KW-0677">Repeat</keyword>
<evidence type="ECO:0000256" key="7">
    <source>
        <dbReference type="ARBA" id="ARBA00022989"/>
    </source>
</evidence>
<feature type="transmembrane region" description="Helical" evidence="9">
    <location>
        <begin position="12"/>
        <end position="35"/>
    </location>
</feature>
<reference evidence="11" key="1">
    <citation type="submission" date="2025-08" db="UniProtKB">
        <authorList>
            <consortium name="RefSeq"/>
        </authorList>
    </citation>
    <scope>IDENTIFICATION</scope>
    <source>
        <tissue evidence="11">Stem</tissue>
    </source>
</reference>
<dbReference type="GO" id="GO:0008515">
    <property type="term" value="F:sucrose transmembrane transporter activity"/>
    <property type="evidence" value="ECO:0007669"/>
    <property type="project" value="UniProtKB-ARBA"/>
</dbReference>
<evidence type="ECO:0000256" key="6">
    <source>
        <dbReference type="ARBA" id="ARBA00022737"/>
    </source>
</evidence>
<keyword evidence="5 9" id="KW-0812">Transmembrane</keyword>
<evidence type="ECO:0000256" key="1">
    <source>
        <dbReference type="ARBA" id="ARBA00004127"/>
    </source>
</evidence>
<keyword evidence="10" id="KW-1185">Reference proteome</keyword>
<dbReference type="KEGG" id="cmo:103485863"/>
<dbReference type="RefSeq" id="XP_008441812.2">
    <property type="nucleotide sequence ID" value="XM_008443590.3"/>
</dbReference>
<keyword evidence="8 9" id="KW-0472">Membrane</keyword>
<dbReference type="eggNOG" id="KOG1623">
    <property type="taxonomic scope" value="Eukaryota"/>
</dbReference>
<dbReference type="Gramene" id="MELO3C008674.2.1">
    <property type="protein sequence ID" value="MELO3C008674.2.1"/>
    <property type="gene ID" value="MELO3C008674.2"/>
</dbReference>
<gene>
    <name evidence="11" type="primary">LOC103485863</name>
</gene>
<dbReference type="InParanoid" id="A0A1S3B3U3"/>
<evidence type="ECO:0000256" key="5">
    <source>
        <dbReference type="ARBA" id="ARBA00022692"/>
    </source>
</evidence>
<dbReference type="Gene3D" id="1.20.1280.290">
    <property type="match status" value="2"/>
</dbReference>
<evidence type="ECO:0000313" key="11">
    <source>
        <dbReference type="RefSeq" id="XP_008441812.2"/>
    </source>
</evidence>
<dbReference type="GeneID" id="103485863"/>
<name>A0A1S3B3U3_CUCME</name>
<evidence type="ECO:0000256" key="9">
    <source>
        <dbReference type="RuleBase" id="RU910715"/>
    </source>
</evidence>
<evidence type="ECO:0000256" key="3">
    <source>
        <dbReference type="ARBA" id="ARBA00022448"/>
    </source>
</evidence>
<comment type="subcellular location">
    <subcellularLocation>
        <location evidence="9">Cell membrane</location>
        <topology evidence="9">Multi-pass membrane protein</topology>
    </subcellularLocation>
    <subcellularLocation>
        <location evidence="1">Endomembrane system</location>
        <topology evidence="1">Multi-pass membrane protein</topology>
    </subcellularLocation>
</comment>
<feature type="transmembrane region" description="Helical" evidence="9">
    <location>
        <begin position="47"/>
        <end position="64"/>
    </location>
</feature>